<feature type="region of interest" description="Disordered" evidence="1">
    <location>
        <begin position="350"/>
        <end position="413"/>
    </location>
</feature>
<dbReference type="Proteomes" id="UP000294933">
    <property type="component" value="Unassembled WGS sequence"/>
</dbReference>
<evidence type="ECO:0000256" key="1">
    <source>
        <dbReference type="SAM" id="MobiDB-lite"/>
    </source>
</evidence>
<evidence type="ECO:0000313" key="4">
    <source>
        <dbReference type="Proteomes" id="UP000294933"/>
    </source>
</evidence>
<dbReference type="OrthoDB" id="3358963at2759"/>
<keyword evidence="4" id="KW-1185">Reference proteome</keyword>
<feature type="compositionally biased region" description="Polar residues" evidence="1">
    <location>
        <begin position="143"/>
        <end position="155"/>
    </location>
</feature>
<dbReference type="InterPro" id="IPR001357">
    <property type="entry name" value="BRCT_dom"/>
</dbReference>
<feature type="compositionally biased region" description="Pro residues" evidence="1">
    <location>
        <begin position="208"/>
        <end position="217"/>
    </location>
</feature>
<feature type="region of interest" description="Disordered" evidence="1">
    <location>
        <begin position="483"/>
        <end position="531"/>
    </location>
</feature>
<dbReference type="SUPFAM" id="SSF52113">
    <property type="entry name" value="BRCT domain"/>
    <property type="match status" value="1"/>
</dbReference>
<feature type="compositionally biased region" description="Polar residues" evidence="1">
    <location>
        <begin position="358"/>
        <end position="371"/>
    </location>
</feature>
<feature type="compositionally biased region" description="Low complexity" evidence="1">
    <location>
        <begin position="500"/>
        <end position="519"/>
    </location>
</feature>
<feature type="region of interest" description="Disordered" evidence="1">
    <location>
        <begin position="1"/>
        <end position="34"/>
    </location>
</feature>
<organism evidence="3 4">
    <name type="scientific">Rickenella mellea</name>
    <dbReference type="NCBI Taxonomy" id="50990"/>
    <lineage>
        <taxon>Eukaryota</taxon>
        <taxon>Fungi</taxon>
        <taxon>Dikarya</taxon>
        <taxon>Basidiomycota</taxon>
        <taxon>Agaricomycotina</taxon>
        <taxon>Agaricomycetes</taxon>
        <taxon>Hymenochaetales</taxon>
        <taxon>Rickenellaceae</taxon>
        <taxon>Rickenella</taxon>
    </lineage>
</organism>
<feature type="domain" description="BRCT" evidence="2">
    <location>
        <begin position="36"/>
        <end position="120"/>
    </location>
</feature>
<dbReference type="AlphaFoldDB" id="A0A4Y7QBC0"/>
<dbReference type="Pfam" id="PF16589">
    <property type="entry name" value="BRCT_2"/>
    <property type="match status" value="1"/>
</dbReference>
<reference evidence="3 4" key="1">
    <citation type="submission" date="2018-06" db="EMBL/GenBank/DDBJ databases">
        <title>A transcriptomic atlas of mushroom development highlights an independent origin of complex multicellularity.</title>
        <authorList>
            <consortium name="DOE Joint Genome Institute"/>
            <person name="Krizsan K."/>
            <person name="Almasi E."/>
            <person name="Merenyi Z."/>
            <person name="Sahu N."/>
            <person name="Viragh M."/>
            <person name="Koszo T."/>
            <person name="Mondo S."/>
            <person name="Kiss B."/>
            <person name="Balint B."/>
            <person name="Kues U."/>
            <person name="Barry K."/>
            <person name="Hegedus J.C."/>
            <person name="Henrissat B."/>
            <person name="Johnson J."/>
            <person name="Lipzen A."/>
            <person name="Ohm R."/>
            <person name="Nagy I."/>
            <person name="Pangilinan J."/>
            <person name="Yan J."/>
            <person name="Xiong Y."/>
            <person name="Grigoriev I.V."/>
            <person name="Hibbett D.S."/>
            <person name="Nagy L.G."/>
        </authorList>
    </citation>
    <scope>NUCLEOTIDE SEQUENCE [LARGE SCALE GENOMIC DNA]</scope>
    <source>
        <strain evidence="3 4">SZMC22713</strain>
    </source>
</reference>
<sequence>MAPQSRTHLRHPDPHAPIQHPSNADDIDQPNPDEDLFVDPMMGIPLALYIEKEVDDRDTLVELITKYGGTVSPGYSGVPYILVNPRKESGQSLYRQYAGKKGKIVLDARWVHECVQAGSLQTFHTNWAGCKVTGTELVKPIDTSANTLGAPSSGQIPRRGGRQSTRGQATNYQAPPPQAPVQTMQPAAMQQSPLTPGTAFPYSVYHNAPPPQPPHPSSRPGAMQTPTSAPPQTWQAANGIAPHQTHIAHPHAPQHAHMIPPVRPPPPYGREDHWNEGTFHTLGPNDAAPPPPPHMAPMNDTQAAAAGYYDARFREEAQGWAGNAQEYYDQAVIKNLLFRQYDQAYPQAEAYMPIPGPSSASHEQPSTSISNGGDKPRGRKRTRAQPTPAPPASALVLNRRHPPARSPTPPTRVIKSTYGGNLFTADDVVYLKKYIDYCQEQGLVLSLREICERIAVKAPHHTFYSWRRYCNKHQIRLGGYAMDVESRSPSPGGRDMDDAQQQQHNQHHIGNGSNNGGLNTPSSAGPGPGTVAAAQRMMQEDGMRNRSPTPPRALFRSTTGKGVAFTDEDVAFLVKFLAYRNSQGRCDMVSFWKDVAAKAPHHSRASWMKYYRRHKHELNRVDGDDPLPVPPAKKMRYGKDDDILLARYFVHKPEGTSDKIFQDFARTHPHHPWKGWQEHHRIHKAKIDHLIQRLANGETIDTGGDDDD</sequence>
<evidence type="ECO:0000259" key="2">
    <source>
        <dbReference type="PROSITE" id="PS50172"/>
    </source>
</evidence>
<dbReference type="CDD" id="cd00027">
    <property type="entry name" value="BRCT"/>
    <property type="match status" value="1"/>
</dbReference>
<name>A0A4Y7QBC0_9AGAM</name>
<accession>A0A4Y7QBC0</accession>
<feature type="region of interest" description="Disordered" evidence="1">
    <location>
        <begin position="143"/>
        <end position="235"/>
    </location>
</feature>
<dbReference type="PROSITE" id="PS50172">
    <property type="entry name" value="BRCT"/>
    <property type="match status" value="1"/>
</dbReference>
<dbReference type="STRING" id="50990.A0A4Y7QBC0"/>
<dbReference type="InterPro" id="IPR036420">
    <property type="entry name" value="BRCT_dom_sf"/>
</dbReference>
<dbReference type="Gene3D" id="1.10.10.60">
    <property type="entry name" value="Homeodomain-like"/>
    <property type="match status" value="2"/>
</dbReference>
<feature type="compositionally biased region" description="Polar residues" evidence="1">
    <location>
        <begin position="180"/>
        <end position="195"/>
    </location>
</feature>
<gene>
    <name evidence="3" type="ORF">BD410DRAFT_854085</name>
</gene>
<dbReference type="VEuPathDB" id="FungiDB:BD410DRAFT_854085"/>
<feature type="compositionally biased region" description="Polar residues" evidence="1">
    <location>
        <begin position="162"/>
        <end position="173"/>
    </location>
</feature>
<dbReference type="EMBL" id="ML170167">
    <property type="protein sequence ID" value="TDL24159.1"/>
    <property type="molecule type" value="Genomic_DNA"/>
</dbReference>
<proteinExistence type="predicted"/>
<feature type="compositionally biased region" description="Acidic residues" evidence="1">
    <location>
        <begin position="25"/>
        <end position="34"/>
    </location>
</feature>
<evidence type="ECO:0000313" key="3">
    <source>
        <dbReference type="EMBL" id="TDL24159.1"/>
    </source>
</evidence>
<feature type="region of interest" description="Disordered" evidence="1">
    <location>
        <begin position="249"/>
        <end position="295"/>
    </location>
</feature>
<feature type="compositionally biased region" description="Polar residues" evidence="1">
    <location>
        <begin position="224"/>
        <end position="235"/>
    </location>
</feature>
<protein>
    <recommendedName>
        <fullName evidence="2">BRCT domain-containing protein</fullName>
    </recommendedName>
</protein>
<dbReference type="Gene3D" id="3.40.50.10190">
    <property type="entry name" value="BRCT domain"/>
    <property type="match status" value="1"/>
</dbReference>